<evidence type="ECO:0000256" key="1">
    <source>
        <dbReference type="SAM" id="SignalP"/>
    </source>
</evidence>
<sequence>MKIAKIILLFLALLLTNCSGELEQEYGLMPPAPGQVTFLLGLQEDDTSAIQTRNGEPEQIARMWYAIANDRGEMLKPLYQKLEADFSKLTIEGLGYGDYTVVFLATMNPESKATINEPEQLSDIWLLNQVAKAPLDDVYFYKKIEVHIGKEQTAESQTVTLERCVGKVDIDLHVSSDYMWRFIRKIDITFDDAEGIYAGLSANGEYSGTESIESYDITENRSFYSLPSKKALSGFVTIESNRSDGTSFVHKYRFSNCKIEAGRISHISIDYRHPESLDGLLYIREEDFSRFRTDTMFLANEPRDIFYNSKHRSFYVNAPLQVSISDEHQLLVKFFSPVAIHDVTILCRFNKISTEFLELAHFDLIYPFMEATFPLPVVSSDRTFTTSSGRKIVIPAQPELSGDDVTLVIRTEDPYMKKIEQIDSRWFIRFSAYSADNGHAYWRHMNPLLCRHGVALATNMAFMFSSEEFNTEMNKYEGKLKDNGGNAINLDALRQRIRSHGGLVLGRVSGVGGLGGGTTYGLADYCYTGVYFDATPLGSNPHNYARQAMFHEYGHCLGYNHSSTMTYGDQWTVLCATVFVNMGQEDKLPVSSKDVIANLPM</sequence>
<dbReference type="PATRIC" id="fig|246787.4.peg.5146"/>
<evidence type="ECO:0000313" key="3">
    <source>
        <dbReference type="Proteomes" id="UP000061809"/>
    </source>
</evidence>
<protein>
    <submittedName>
        <fullName evidence="2">Uncharacterized protein</fullName>
    </submittedName>
</protein>
<dbReference type="SUPFAM" id="SSF55486">
    <property type="entry name" value="Metalloproteases ('zincins'), catalytic domain"/>
    <property type="match status" value="1"/>
</dbReference>
<dbReference type="EMBL" id="CP012801">
    <property type="protein sequence ID" value="ALJ62193.1"/>
    <property type="molecule type" value="Genomic_DNA"/>
</dbReference>
<proteinExistence type="predicted"/>
<feature type="signal peptide" evidence="1">
    <location>
        <begin position="1"/>
        <end position="23"/>
    </location>
</feature>
<reference evidence="2 3" key="1">
    <citation type="journal article" date="2015" name="Science">
        <title>Genetic determinants of in vivo fitness and diet responsiveness in multiple human gut Bacteroides.</title>
        <authorList>
            <person name="Wu M."/>
            <person name="McNulty N.P."/>
            <person name="Rodionov D.A."/>
            <person name="Khoroshkin M.S."/>
            <person name="Griffin N.W."/>
            <person name="Cheng J."/>
            <person name="Latreille P."/>
            <person name="Kerstetter R.A."/>
            <person name="Terrapon N."/>
            <person name="Henrissat B."/>
            <person name="Osterman A.L."/>
            <person name="Gordon J.I."/>
        </authorList>
    </citation>
    <scope>NUCLEOTIDE SEQUENCE [LARGE SCALE GENOMIC DNA]</scope>
    <source>
        <strain evidence="2 3">WH2</strain>
    </source>
</reference>
<organism evidence="2 3">
    <name type="scientific">Bacteroides cellulosilyticus</name>
    <dbReference type="NCBI Taxonomy" id="246787"/>
    <lineage>
        <taxon>Bacteria</taxon>
        <taxon>Pseudomonadati</taxon>
        <taxon>Bacteroidota</taxon>
        <taxon>Bacteroidia</taxon>
        <taxon>Bacteroidales</taxon>
        <taxon>Bacteroidaceae</taxon>
        <taxon>Bacteroides</taxon>
    </lineage>
</organism>
<keyword evidence="1" id="KW-0732">Signal</keyword>
<gene>
    <name evidence="2" type="ORF">BcellWH2_04984</name>
</gene>
<evidence type="ECO:0000313" key="2">
    <source>
        <dbReference type="EMBL" id="ALJ62193.1"/>
    </source>
</evidence>
<dbReference type="RefSeq" id="WP_029429073.1">
    <property type="nucleotide sequence ID" value="NZ_CP012801.1"/>
</dbReference>
<accession>A0A0P0GPM6</accession>
<dbReference type="Proteomes" id="UP000061809">
    <property type="component" value="Chromosome"/>
</dbReference>
<dbReference type="KEGG" id="bcel:BcellWH2_04984"/>
<feature type="chain" id="PRO_5006047877" evidence="1">
    <location>
        <begin position="24"/>
        <end position="601"/>
    </location>
</feature>
<dbReference type="AlphaFoldDB" id="A0A0P0GPM6"/>
<name>A0A0P0GPM6_9BACE</name>